<evidence type="ECO:0000256" key="7">
    <source>
        <dbReference type="SAM" id="SignalP"/>
    </source>
</evidence>
<dbReference type="PROSITE" id="PS50092">
    <property type="entry name" value="TSP1"/>
    <property type="match status" value="3"/>
</dbReference>
<evidence type="ECO:0000256" key="3">
    <source>
        <dbReference type="ARBA" id="ARBA00022729"/>
    </source>
</evidence>
<comment type="caution">
    <text evidence="6">Lacks conserved residue(s) required for the propagation of feature annotation.</text>
</comment>
<keyword evidence="4" id="KW-0677">Repeat</keyword>
<dbReference type="Pfam" id="PF00090">
    <property type="entry name" value="TSP_1"/>
    <property type="match status" value="3"/>
</dbReference>
<dbReference type="PROSITE" id="PS50871">
    <property type="entry name" value="C1Q"/>
    <property type="match status" value="1"/>
</dbReference>
<evidence type="ECO:0008006" key="12">
    <source>
        <dbReference type="Google" id="ProtNLM"/>
    </source>
</evidence>
<dbReference type="InterPro" id="IPR001073">
    <property type="entry name" value="C1q_dom"/>
</dbReference>
<dbReference type="InterPro" id="IPR000884">
    <property type="entry name" value="TSP1_rpt"/>
</dbReference>
<evidence type="ECO:0000256" key="1">
    <source>
        <dbReference type="ARBA" id="ARBA00004613"/>
    </source>
</evidence>
<feature type="domain" description="ShKT" evidence="9">
    <location>
        <begin position="116"/>
        <end position="151"/>
    </location>
</feature>
<dbReference type="InterPro" id="IPR036383">
    <property type="entry name" value="TSP1_rpt_sf"/>
</dbReference>
<dbReference type="InterPro" id="IPR003582">
    <property type="entry name" value="ShKT_dom"/>
</dbReference>
<dbReference type="EMBL" id="JAIWYP010000011">
    <property type="protein sequence ID" value="KAH3741807.1"/>
    <property type="molecule type" value="Genomic_DNA"/>
</dbReference>
<dbReference type="PROSITE" id="PS51670">
    <property type="entry name" value="SHKT"/>
    <property type="match status" value="1"/>
</dbReference>
<dbReference type="PANTHER" id="PTHR22906">
    <property type="entry name" value="PROPERDIN"/>
    <property type="match status" value="1"/>
</dbReference>
<evidence type="ECO:0000256" key="2">
    <source>
        <dbReference type="ARBA" id="ARBA00022525"/>
    </source>
</evidence>
<dbReference type="Proteomes" id="UP000828390">
    <property type="component" value="Unassembled WGS sequence"/>
</dbReference>
<dbReference type="Pfam" id="PF00386">
    <property type="entry name" value="C1q"/>
    <property type="match status" value="1"/>
</dbReference>
<feature type="chain" id="PRO_5039248680" description="C1q domain-containing protein" evidence="7">
    <location>
        <begin position="22"/>
        <end position="459"/>
    </location>
</feature>
<keyword evidence="5" id="KW-1015">Disulfide bond</keyword>
<proteinExistence type="predicted"/>
<dbReference type="SUPFAM" id="SSF49842">
    <property type="entry name" value="TNF-like"/>
    <property type="match status" value="1"/>
</dbReference>
<protein>
    <recommendedName>
        <fullName evidence="12">C1q domain-containing protein</fullName>
    </recommendedName>
</protein>
<accession>A0A9D4DBT0</accession>
<dbReference type="Gene3D" id="2.20.100.10">
    <property type="entry name" value="Thrombospondin type-1 (TSP1) repeat"/>
    <property type="match status" value="3"/>
</dbReference>
<dbReference type="SUPFAM" id="SSF82895">
    <property type="entry name" value="TSP-1 type 1 repeat"/>
    <property type="match status" value="3"/>
</dbReference>
<evidence type="ECO:0000256" key="5">
    <source>
        <dbReference type="ARBA" id="ARBA00023157"/>
    </source>
</evidence>
<organism evidence="10 11">
    <name type="scientific">Dreissena polymorpha</name>
    <name type="common">Zebra mussel</name>
    <name type="synonym">Mytilus polymorpha</name>
    <dbReference type="NCBI Taxonomy" id="45954"/>
    <lineage>
        <taxon>Eukaryota</taxon>
        <taxon>Metazoa</taxon>
        <taxon>Spiralia</taxon>
        <taxon>Lophotrochozoa</taxon>
        <taxon>Mollusca</taxon>
        <taxon>Bivalvia</taxon>
        <taxon>Autobranchia</taxon>
        <taxon>Heteroconchia</taxon>
        <taxon>Euheterodonta</taxon>
        <taxon>Imparidentia</taxon>
        <taxon>Neoheterodontei</taxon>
        <taxon>Myida</taxon>
        <taxon>Dreissenoidea</taxon>
        <taxon>Dreissenidae</taxon>
        <taxon>Dreissena</taxon>
    </lineage>
</organism>
<reference evidence="10" key="1">
    <citation type="journal article" date="2019" name="bioRxiv">
        <title>The Genome of the Zebra Mussel, Dreissena polymorpha: A Resource for Invasive Species Research.</title>
        <authorList>
            <person name="McCartney M.A."/>
            <person name="Auch B."/>
            <person name="Kono T."/>
            <person name="Mallez S."/>
            <person name="Zhang Y."/>
            <person name="Obille A."/>
            <person name="Becker A."/>
            <person name="Abrahante J.E."/>
            <person name="Garbe J."/>
            <person name="Badalamenti J.P."/>
            <person name="Herman A."/>
            <person name="Mangelson H."/>
            <person name="Liachko I."/>
            <person name="Sullivan S."/>
            <person name="Sone E.D."/>
            <person name="Koren S."/>
            <person name="Silverstein K.A.T."/>
            <person name="Beckman K.B."/>
            <person name="Gohl D.M."/>
        </authorList>
    </citation>
    <scope>NUCLEOTIDE SEQUENCE</scope>
    <source>
        <strain evidence="10">Duluth1</strain>
        <tissue evidence="10">Whole animal</tissue>
    </source>
</reference>
<dbReference type="InterPro" id="IPR008983">
    <property type="entry name" value="Tumour_necrosis_fac-like_dom"/>
</dbReference>
<reference evidence="10" key="2">
    <citation type="submission" date="2020-11" db="EMBL/GenBank/DDBJ databases">
        <authorList>
            <person name="McCartney M.A."/>
            <person name="Auch B."/>
            <person name="Kono T."/>
            <person name="Mallez S."/>
            <person name="Becker A."/>
            <person name="Gohl D.M."/>
            <person name="Silverstein K.A.T."/>
            <person name="Koren S."/>
            <person name="Bechman K.B."/>
            <person name="Herman A."/>
            <person name="Abrahante J.E."/>
            <person name="Garbe J."/>
        </authorList>
    </citation>
    <scope>NUCLEOTIDE SEQUENCE</scope>
    <source>
        <strain evidence="10">Duluth1</strain>
        <tissue evidence="10">Whole animal</tissue>
    </source>
</reference>
<evidence type="ECO:0000259" key="8">
    <source>
        <dbReference type="PROSITE" id="PS50871"/>
    </source>
</evidence>
<dbReference type="FunFam" id="2.20.100.10:FF:000007">
    <property type="entry name" value="Thrombospondin 1"/>
    <property type="match status" value="2"/>
</dbReference>
<dbReference type="AlphaFoldDB" id="A0A9D4DBT0"/>
<keyword evidence="2" id="KW-0964">Secreted</keyword>
<sequence length="459" mass="50207">MNLLCPLIIAGILCVVEVSECLECFSCLNITDPRACTNTSQCSYSESCYLQALHSGNEVLYNMGCQNNQLCSSVAVDPNGIIGRSIQTRQQYSCHECCGSNLCNEQLCAHRKPTSCIDDETLDCARLNSILNVCADVHHAKTICPKFCGLCQLVDGNWATWTAWTTCSVTCSNGTQIRTRTCSNPAPANNGLDCNGLASESKMCVNQLCPVHGNWSDWSTWSGCSVTCEVGLRKKTRTCTNPKPDRSGDYCVGESSEYSICPCSVRDGGWSSWDPWQGCSVTCGVGKMLRQRSCSNPSPTLYGKSCEGNAEDFDICVNTSCHVIVFNAHGLNVLANRVNAFGTVIFNEGNAYNASTGHFTAPVNGIYYFTAQICSFSGSNINFFLEKGSENMSVNERLTATYQSEHQSHSCTSASSSVKLTTNEHVWVLMNDQYSRYQVYEDGDLAWITFTGTLIQVLQ</sequence>
<evidence type="ECO:0000256" key="6">
    <source>
        <dbReference type="PROSITE-ProRule" id="PRU01005"/>
    </source>
</evidence>
<evidence type="ECO:0000313" key="10">
    <source>
        <dbReference type="EMBL" id="KAH3741807.1"/>
    </source>
</evidence>
<dbReference type="OrthoDB" id="6273859at2759"/>
<evidence type="ECO:0000256" key="4">
    <source>
        <dbReference type="ARBA" id="ARBA00022737"/>
    </source>
</evidence>
<gene>
    <name evidence="10" type="ORF">DPMN_048535</name>
</gene>
<evidence type="ECO:0000259" key="9">
    <source>
        <dbReference type="PROSITE" id="PS51670"/>
    </source>
</evidence>
<dbReference type="PANTHER" id="PTHR22906:SF43">
    <property type="entry name" value="PROPERDIN"/>
    <property type="match status" value="1"/>
</dbReference>
<keyword evidence="3 7" id="KW-0732">Signal</keyword>
<feature type="domain" description="C1q" evidence="8">
    <location>
        <begin position="314"/>
        <end position="459"/>
    </location>
</feature>
<feature type="signal peptide" evidence="7">
    <location>
        <begin position="1"/>
        <end position="21"/>
    </location>
</feature>
<name>A0A9D4DBT0_DREPO</name>
<dbReference type="InterPro" id="IPR052065">
    <property type="entry name" value="Compl_asym_regulator"/>
</dbReference>
<comment type="caution">
    <text evidence="10">The sequence shown here is derived from an EMBL/GenBank/DDBJ whole genome shotgun (WGS) entry which is preliminary data.</text>
</comment>
<comment type="subcellular location">
    <subcellularLocation>
        <location evidence="1">Secreted</location>
    </subcellularLocation>
</comment>
<dbReference type="SMART" id="SM00110">
    <property type="entry name" value="C1Q"/>
    <property type="match status" value="1"/>
</dbReference>
<keyword evidence="11" id="KW-1185">Reference proteome</keyword>
<dbReference type="SMART" id="SM00209">
    <property type="entry name" value="TSP1"/>
    <property type="match status" value="3"/>
</dbReference>
<evidence type="ECO:0000313" key="11">
    <source>
        <dbReference type="Proteomes" id="UP000828390"/>
    </source>
</evidence>
<dbReference type="FunFam" id="2.20.100.10:FF:000001">
    <property type="entry name" value="semaphorin-5A isoform X1"/>
    <property type="match status" value="1"/>
</dbReference>
<dbReference type="Gene3D" id="2.60.120.40">
    <property type="match status" value="1"/>
</dbReference>
<dbReference type="PRINTS" id="PR01705">
    <property type="entry name" value="TSP1REPEAT"/>
</dbReference>